<feature type="region of interest" description="Disordered" evidence="1">
    <location>
        <begin position="353"/>
        <end position="419"/>
    </location>
</feature>
<dbReference type="AlphaFoldDB" id="G4T5Y3"/>
<dbReference type="InParanoid" id="G4T5Y3"/>
<name>G4T5Y3_SERID</name>
<feature type="compositionally biased region" description="Low complexity" evidence="1">
    <location>
        <begin position="11"/>
        <end position="26"/>
    </location>
</feature>
<feature type="compositionally biased region" description="Low complexity" evidence="1">
    <location>
        <begin position="354"/>
        <end position="369"/>
    </location>
</feature>
<feature type="region of interest" description="Disordered" evidence="1">
    <location>
        <begin position="1"/>
        <end position="46"/>
    </location>
</feature>
<proteinExistence type="predicted"/>
<organism evidence="2 3">
    <name type="scientific">Serendipita indica (strain DSM 11827)</name>
    <name type="common">Root endophyte fungus</name>
    <name type="synonym">Piriformospora indica</name>
    <dbReference type="NCBI Taxonomy" id="1109443"/>
    <lineage>
        <taxon>Eukaryota</taxon>
        <taxon>Fungi</taxon>
        <taxon>Dikarya</taxon>
        <taxon>Basidiomycota</taxon>
        <taxon>Agaricomycotina</taxon>
        <taxon>Agaricomycetes</taxon>
        <taxon>Sebacinales</taxon>
        <taxon>Serendipitaceae</taxon>
        <taxon>Serendipita</taxon>
    </lineage>
</organism>
<evidence type="ECO:0000313" key="2">
    <source>
        <dbReference type="EMBL" id="CCA66759.1"/>
    </source>
</evidence>
<sequence length="419" mass="45002">MHRMQHPPRTSSPLASSSSSSAIASSWQIHRQPEATTGDVFGDEYDMSPFDETALAANGLSPLSVASQSPLVLEAAAAAGWEEDEEDPFADCYHPQSSSSRPARPASTSAPASSAYPRASSRPAPVVPTRRGTVGAYGRYADSSSRVRRHHQTTPSTMTSSATGLRKPQTPMQMLYDLPYTPSSTPSTSPNSRRRATLPSPPPLPARPPRVVEPDAPLVVHGTRPSPFPLGPTPPRRTGRAAAMASKPAVPVHIVDVAVERFGLQLQTPSTAPSSTASSSDSTDDTELVTPTTTIASTSPVTTSAPTSGMMRRKPAVTALDMERERQWALWEAEHAPSATIAVTTEPMEKKKLFSISSSKASSSSSGAEAKPKKETKKRSTRWWCCFGSSAHETDDEEEWDVEHEKSPRPASRLRKRAN</sequence>
<dbReference type="Proteomes" id="UP000007148">
    <property type="component" value="Unassembled WGS sequence"/>
</dbReference>
<feature type="region of interest" description="Disordered" evidence="1">
    <location>
        <begin position="77"/>
        <end position="244"/>
    </location>
</feature>
<feature type="compositionally biased region" description="Polar residues" evidence="1">
    <location>
        <begin position="153"/>
        <end position="163"/>
    </location>
</feature>
<dbReference type="HOGENOM" id="CLU_655715_0_0_1"/>
<feature type="compositionally biased region" description="Low complexity" evidence="1">
    <location>
        <begin position="268"/>
        <end position="281"/>
    </location>
</feature>
<dbReference type="EMBL" id="CAFZ01000005">
    <property type="protein sequence ID" value="CCA66759.1"/>
    <property type="molecule type" value="Genomic_DNA"/>
</dbReference>
<feature type="compositionally biased region" description="Low complexity" evidence="1">
    <location>
        <begin position="95"/>
        <end position="124"/>
    </location>
</feature>
<evidence type="ECO:0000313" key="3">
    <source>
        <dbReference type="Proteomes" id="UP000007148"/>
    </source>
</evidence>
<evidence type="ECO:0000256" key="1">
    <source>
        <dbReference type="SAM" id="MobiDB-lite"/>
    </source>
</evidence>
<keyword evidence="3" id="KW-1185">Reference proteome</keyword>
<comment type="caution">
    <text evidence="2">The sequence shown here is derived from an EMBL/GenBank/DDBJ whole genome shotgun (WGS) entry which is preliminary data.</text>
</comment>
<gene>
    <name evidence="2" type="ORF">PIIN_00439</name>
</gene>
<feature type="compositionally biased region" description="Pro residues" evidence="1">
    <location>
        <begin position="226"/>
        <end position="235"/>
    </location>
</feature>
<protein>
    <submittedName>
        <fullName evidence="2">Uncharacterized protein</fullName>
    </submittedName>
</protein>
<feature type="region of interest" description="Disordered" evidence="1">
    <location>
        <begin position="267"/>
        <end position="313"/>
    </location>
</feature>
<feature type="compositionally biased region" description="Low complexity" evidence="1">
    <location>
        <begin position="288"/>
        <end position="308"/>
    </location>
</feature>
<feature type="compositionally biased region" description="Low complexity" evidence="1">
    <location>
        <begin position="181"/>
        <end position="191"/>
    </location>
</feature>
<accession>G4T5Y3</accession>
<feature type="compositionally biased region" description="Pro residues" evidence="1">
    <location>
        <begin position="199"/>
        <end position="208"/>
    </location>
</feature>
<reference evidence="2 3" key="1">
    <citation type="journal article" date="2011" name="PLoS Pathog.">
        <title>Endophytic Life Strategies Decoded by Genome and Transcriptome Analyses of the Mutualistic Root Symbiont Piriformospora indica.</title>
        <authorList>
            <person name="Zuccaro A."/>
            <person name="Lahrmann U."/>
            <person name="Guldener U."/>
            <person name="Langen G."/>
            <person name="Pfiffi S."/>
            <person name="Biedenkopf D."/>
            <person name="Wong P."/>
            <person name="Samans B."/>
            <person name="Grimm C."/>
            <person name="Basiewicz M."/>
            <person name="Murat C."/>
            <person name="Martin F."/>
            <person name="Kogel K.H."/>
        </authorList>
    </citation>
    <scope>NUCLEOTIDE SEQUENCE [LARGE SCALE GENOMIC DNA]</scope>
    <source>
        <strain evidence="2 3">DSM 11827</strain>
    </source>
</reference>